<dbReference type="NCBIfam" id="TIGR00506">
    <property type="entry name" value="ribB"/>
    <property type="match status" value="1"/>
</dbReference>
<dbReference type="EC" id="3.5.4.25" evidence="14"/>
<keyword evidence="15" id="KW-0464">Manganese</keyword>
<keyword evidence="11 14" id="KW-0342">GTP-binding</keyword>
<name>A0ABD7UYC0_9ACTN</name>
<feature type="binding site" evidence="14">
    <location>
        <begin position="307"/>
        <end position="309"/>
    </location>
    <ligand>
        <name>GTP</name>
        <dbReference type="ChEBI" id="CHEBI:37565"/>
    </ligand>
</feature>
<feature type="binding site" evidence="14">
    <location>
        <position position="364"/>
    </location>
    <ligand>
        <name>GTP</name>
        <dbReference type="ChEBI" id="CHEBI:37565"/>
    </ligand>
</feature>
<feature type="active site" description="Nucleophile" evidence="14">
    <location>
        <position position="343"/>
    </location>
</feature>
<evidence type="ECO:0000256" key="4">
    <source>
        <dbReference type="ARBA" id="ARBA00004904"/>
    </source>
</evidence>
<feature type="domain" description="GTP cyclohydrolase II" evidence="16">
    <location>
        <begin position="216"/>
        <end position="383"/>
    </location>
</feature>
<dbReference type="GO" id="GO:0005525">
    <property type="term" value="F:GTP binding"/>
    <property type="evidence" value="ECO:0007669"/>
    <property type="project" value="UniProtKB-KW"/>
</dbReference>
<comment type="cofactor">
    <cofactor evidence="14">
        <name>Zn(2+)</name>
        <dbReference type="ChEBI" id="CHEBI:29105"/>
    </cofactor>
    <text evidence="14">Binds 1 zinc ion per subunit.</text>
</comment>
<dbReference type="GO" id="GO:0008270">
    <property type="term" value="F:zinc ion binding"/>
    <property type="evidence" value="ECO:0007669"/>
    <property type="project" value="UniProtKB-UniRule"/>
</dbReference>
<dbReference type="PANTHER" id="PTHR21327">
    <property type="entry name" value="GTP CYCLOHYDROLASE II-RELATED"/>
    <property type="match status" value="1"/>
</dbReference>
<comment type="caution">
    <text evidence="17">The sequence shown here is derived from an EMBL/GenBank/DDBJ whole genome shotgun (WGS) entry which is preliminary data.</text>
</comment>
<evidence type="ECO:0000256" key="2">
    <source>
        <dbReference type="ARBA" id="ARBA00002284"/>
    </source>
</evidence>
<evidence type="ECO:0000256" key="3">
    <source>
        <dbReference type="ARBA" id="ARBA00004853"/>
    </source>
</evidence>
<comment type="similarity">
    <text evidence="15">Belongs to the DHBP synthase family.</text>
</comment>
<dbReference type="Pfam" id="PF00925">
    <property type="entry name" value="GTP_cyclohydro2"/>
    <property type="match status" value="1"/>
</dbReference>
<evidence type="ECO:0000256" key="6">
    <source>
        <dbReference type="ARBA" id="ARBA00022619"/>
    </source>
</evidence>
<feature type="binding site" evidence="15">
    <location>
        <position position="30"/>
    </location>
    <ligand>
        <name>Mg(2+)</name>
        <dbReference type="ChEBI" id="CHEBI:18420"/>
        <label>1</label>
    </ligand>
</feature>
<dbReference type="Pfam" id="PF00926">
    <property type="entry name" value="DHBP_synthase"/>
    <property type="match status" value="1"/>
</dbReference>
<evidence type="ECO:0000256" key="5">
    <source>
        <dbReference type="ARBA" id="ARBA00005520"/>
    </source>
</evidence>
<accession>A0ABD7UYC0</accession>
<gene>
    <name evidence="17" type="primary">ribBA_1</name>
    <name evidence="14" type="synonym">ribA</name>
    <name evidence="15" type="synonym">ribB</name>
    <name evidence="17" type="ORF">NCTC8139_00477</name>
</gene>
<comment type="similarity">
    <text evidence="5">In the N-terminal section; belongs to the DHBP synthase family.</text>
</comment>
<dbReference type="InterPro" id="IPR000926">
    <property type="entry name" value="RibA"/>
</dbReference>
<dbReference type="FunFam" id="3.40.50.10990:FF:000001">
    <property type="entry name" value="Riboflavin biosynthesis protein RibBA"/>
    <property type="match status" value="1"/>
</dbReference>
<evidence type="ECO:0000256" key="13">
    <source>
        <dbReference type="ARBA" id="ARBA00049295"/>
    </source>
</evidence>
<keyword evidence="15" id="KW-0460">Magnesium</keyword>
<keyword evidence="7 15" id="KW-0479">Metal-binding</keyword>
<evidence type="ECO:0000313" key="17">
    <source>
        <dbReference type="EMBL" id="VFA81413.1"/>
    </source>
</evidence>
<feature type="binding site" evidence="14">
    <location>
        <position position="329"/>
    </location>
    <ligand>
        <name>GTP</name>
        <dbReference type="ChEBI" id="CHEBI:37565"/>
    </ligand>
</feature>
<protein>
    <recommendedName>
        <fullName evidence="14 15">Multifunctional fusion protein</fullName>
    </recommendedName>
    <domain>
        <recommendedName>
            <fullName evidence="14">GTP cyclohydrolase-2</fullName>
            <ecNumber evidence="14">3.5.4.25</ecNumber>
        </recommendedName>
        <alternativeName>
            <fullName evidence="14">GTP cyclohydrolase II</fullName>
        </alternativeName>
    </domain>
    <domain>
        <recommendedName>
            <fullName evidence="15">3,4-dihydroxy-2-butanone 4-phosphate synthase</fullName>
            <shortName evidence="15">DHBP synthase</shortName>
            <ecNumber evidence="15">4.1.99.12</ecNumber>
        </recommendedName>
    </domain>
</protein>
<dbReference type="SUPFAM" id="SSF55821">
    <property type="entry name" value="YrdC/RibB"/>
    <property type="match status" value="1"/>
</dbReference>
<feature type="binding site" evidence="14">
    <location>
        <position position="369"/>
    </location>
    <ligand>
        <name>GTP</name>
        <dbReference type="ChEBI" id="CHEBI:37565"/>
    </ligand>
</feature>
<comment type="function">
    <text evidence="2 15">Catalyzes the conversion of D-ribulose 5-phosphate to formate and 3,4-dihydroxy-2-butanone 4-phosphate.</text>
</comment>
<evidence type="ECO:0000256" key="8">
    <source>
        <dbReference type="ARBA" id="ARBA00022741"/>
    </source>
</evidence>
<dbReference type="NCBIfam" id="TIGR00505">
    <property type="entry name" value="ribA"/>
    <property type="match status" value="1"/>
</dbReference>
<dbReference type="Gene3D" id="3.40.50.10990">
    <property type="entry name" value="GTP cyclohydrolase II"/>
    <property type="match status" value="1"/>
</dbReference>
<comment type="pathway">
    <text evidence="3 14">Cofactor biosynthesis; riboflavin biosynthesis; 5-amino-6-(D-ribitylamino)uracil from GTP: step 1/4.</text>
</comment>
<dbReference type="GO" id="GO:0008686">
    <property type="term" value="F:3,4-dihydroxy-2-butanone-4-phosphate synthase activity"/>
    <property type="evidence" value="ECO:0007669"/>
    <property type="project" value="UniProtKB-UniRule"/>
</dbReference>
<dbReference type="SUPFAM" id="SSF142695">
    <property type="entry name" value="RibA-like"/>
    <property type="match status" value="1"/>
</dbReference>
<feature type="binding site" evidence="15">
    <location>
        <position position="34"/>
    </location>
    <ligand>
        <name>D-ribulose 5-phosphate</name>
        <dbReference type="ChEBI" id="CHEBI:58121"/>
    </ligand>
</feature>
<comment type="catalytic activity">
    <reaction evidence="13 14">
        <text>GTP + 4 H2O = 2,5-diamino-6-hydroxy-4-(5-phosphoribosylamino)-pyrimidine + formate + 2 phosphate + 3 H(+)</text>
        <dbReference type="Rhea" id="RHEA:23704"/>
        <dbReference type="ChEBI" id="CHEBI:15377"/>
        <dbReference type="ChEBI" id="CHEBI:15378"/>
        <dbReference type="ChEBI" id="CHEBI:15740"/>
        <dbReference type="ChEBI" id="CHEBI:37565"/>
        <dbReference type="ChEBI" id="CHEBI:43474"/>
        <dbReference type="ChEBI" id="CHEBI:58614"/>
        <dbReference type="EC" id="3.5.4.25"/>
    </reaction>
</comment>
<feature type="active site" description="Proton acceptor" evidence="14">
    <location>
        <position position="341"/>
    </location>
</feature>
<dbReference type="PIRSF" id="PIRSF001259">
    <property type="entry name" value="RibA"/>
    <property type="match status" value="1"/>
</dbReference>
<evidence type="ECO:0000256" key="12">
    <source>
        <dbReference type="ARBA" id="ARBA00043932"/>
    </source>
</evidence>
<organism evidence="17 18">
    <name type="scientific">Gordonia paraffinivorans</name>
    <dbReference type="NCBI Taxonomy" id="175628"/>
    <lineage>
        <taxon>Bacteria</taxon>
        <taxon>Bacillati</taxon>
        <taxon>Actinomycetota</taxon>
        <taxon>Actinomycetes</taxon>
        <taxon>Mycobacteriales</taxon>
        <taxon>Gordoniaceae</taxon>
        <taxon>Gordonia</taxon>
    </lineage>
</organism>
<comment type="catalytic activity">
    <reaction evidence="1 15">
        <text>D-ribulose 5-phosphate = (2S)-2-hydroxy-3-oxobutyl phosphate + formate + H(+)</text>
        <dbReference type="Rhea" id="RHEA:18457"/>
        <dbReference type="ChEBI" id="CHEBI:15378"/>
        <dbReference type="ChEBI" id="CHEBI:15740"/>
        <dbReference type="ChEBI" id="CHEBI:58121"/>
        <dbReference type="ChEBI" id="CHEBI:58830"/>
        <dbReference type="EC" id="4.1.99.12"/>
    </reaction>
</comment>
<dbReference type="HAMAP" id="MF_00179">
    <property type="entry name" value="RibA"/>
    <property type="match status" value="1"/>
</dbReference>
<feature type="binding site" evidence="14">
    <location>
        <begin position="263"/>
        <end position="267"/>
    </location>
    <ligand>
        <name>GTP</name>
        <dbReference type="ChEBI" id="CHEBI:37565"/>
    </ligand>
</feature>
<feature type="site" description="Essential for catalytic activity" evidence="15">
    <location>
        <position position="165"/>
    </location>
</feature>
<dbReference type="InterPro" id="IPR032677">
    <property type="entry name" value="GTP_cyclohydro_II"/>
</dbReference>
<feature type="binding site" evidence="15">
    <location>
        <begin position="29"/>
        <end position="30"/>
    </location>
    <ligand>
        <name>D-ribulose 5-phosphate</name>
        <dbReference type="ChEBI" id="CHEBI:58121"/>
    </ligand>
</feature>
<comment type="similarity">
    <text evidence="14">Belongs to the GTP cyclohydrolase II family.</text>
</comment>
<evidence type="ECO:0000256" key="14">
    <source>
        <dbReference type="HAMAP-Rule" id="MF_00179"/>
    </source>
</evidence>
<proteinExistence type="inferred from homology"/>
<evidence type="ECO:0000256" key="9">
    <source>
        <dbReference type="ARBA" id="ARBA00022801"/>
    </source>
</evidence>
<dbReference type="HAMAP" id="MF_00180">
    <property type="entry name" value="RibB"/>
    <property type="match status" value="1"/>
</dbReference>
<feature type="binding site" evidence="15">
    <location>
        <position position="144"/>
    </location>
    <ligand>
        <name>Mg(2+)</name>
        <dbReference type="ChEBI" id="CHEBI:18420"/>
        <label>2</label>
    </ligand>
</feature>
<feature type="binding site" evidence="14">
    <location>
        <position position="284"/>
    </location>
    <ligand>
        <name>GTP</name>
        <dbReference type="ChEBI" id="CHEBI:37565"/>
    </ligand>
</feature>
<dbReference type="InterPro" id="IPR036144">
    <property type="entry name" value="RibA-like_sf"/>
</dbReference>
<sequence>MDATTRRVDAAINTLRAGRPVLVADDPGRENEGDLVLAAEHMTTEHMAFFLRHGSGIVCTPMPREHAERLDLPLMVEDNTDNHQTAFTVSVDHRDAGTGISAADRALTVRALADPDISPADFRRPGHMFPLVSRDGGLAERHGHTEASVELTRLAGCGPVAAITELVDDAGLPLSGHRITEFAHRYDLPLITVGDLLTYLARTTSDTPRPPAVRRTGEARLPTAHGDFSMIAYRSDSTGAEHLALVSPGLDALADASAPPLTRIHSECLTGDVLGSLRCDCGGQLEAALSRITDERAGVLLYLRGHEGRGIGLGGKVAAYALQEAGLDTIDANTALGFPVDGRDFSPAAEILTDLGIPAIRLLSNNPAKATAMAAHGIEVTEVLALPPRVTPENIDYLATKRDRLGHTIATRLAAPLRPTLARGLG</sequence>
<evidence type="ECO:0000256" key="15">
    <source>
        <dbReference type="HAMAP-Rule" id="MF_00180"/>
    </source>
</evidence>
<comment type="cofactor">
    <cofactor evidence="15">
        <name>Mg(2+)</name>
        <dbReference type="ChEBI" id="CHEBI:18420"/>
    </cofactor>
    <cofactor evidence="15">
        <name>Mn(2+)</name>
        <dbReference type="ChEBI" id="CHEBI:29035"/>
    </cofactor>
    <text evidence="15">Binds 2 divalent metal cations per subunit. Magnesium or manganese.</text>
</comment>
<keyword evidence="15" id="KW-0456">Lyase</keyword>
<evidence type="ECO:0000259" key="16">
    <source>
        <dbReference type="Pfam" id="PF00925"/>
    </source>
</evidence>
<dbReference type="GO" id="GO:0030145">
    <property type="term" value="F:manganese ion binding"/>
    <property type="evidence" value="ECO:0007669"/>
    <property type="project" value="UniProtKB-UniRule"/>
</dbReference>
<dbReference type="GO" id="GO:0003935">
    <property type="term" value="F:GTP cyclohydrolase II activity"/>
    <property type="evidence" value="ECO:0007669"/>
    <property type="project" value="UniProtKB-UniRule"/>
</dbReference>
<dbReference type="InterPro" id="IPR000422">
    <property type="entry name" value="DHBP_synthase_RibB"/>
</dbReference>
<dbReference type="GO" id="GO:0000287">
    <property type="term" value="F:magnesium ion binding"/>
    <property type="evidence" value="ECO:0007669"/>
    <property type="project" value="UniProtKB-UniRule"/>
</dbReference>
<evidence type="ECO:0000256" key="10">
    <source>
        <dbReference type="ARBA" id="ARBA00022833"/>
    </source>
</evidence>
<dbReference type="NCBIfam" id="NF001591">
    <property type="entry name" value="PRK00393.1"/>
    <property type="match status" value="1"/>
</dbReference>
<feature type="binding site" evidence="14">
    <location>
        <position position="279"/>
    </location>
    <ligand>
        <name>Zn(2+)</name>
        <dbReference type="ChEBI" id="CHEBI:29105"/>
        <note>catalytic</note>
    </ligand>
</feature>
<keyword evidence="6 15" id="KW-0686">Riboflavin biosynthesis</keyword>
<evidence type="ECO:0000256" key="11">
    <source>
        <dbReference type="ARBA" id="ARBA00023134"/>
    </source>
</evidence>
<dbReference type="InterPro" id="IPR017945">
    <property type="entry name" value="DHBP_synth_RibB-like_a/b_dom"/>
</dbReference>
<feature type="binding site" evidence="15">
    <location>
        <begin position="141"/>
        <end position="145"/>
    </location>
    <ligand>
        <name>D-ribulose 5-phosphate</name>
        <dbReference type="ChEBI" id="CHEBI:58121"/>
    </ligand>
</feature>
<evidence type="ECO:0000256" key="1">
    <source>
        <dbReference type="ARBA" id="ARBA00000141"/>
    </source>
</evidence>
<comment type="subunit">
    <text evidence="15">Homodimer.</text>
</comment>
<feature type="site" description="Essential for catalytic activity" evidence="15">
    <location>
        <position position="127"/>
    </location>
</feature>
<keyword evidence="8 14" id="KW-0547">Nucleotide-binding</keyword>
<dbReference type="AlphaFoldDB" id="A0ABD7UYC0"/>
<comment type="pathway">
    <text evidence="4 15">Cofactor biosynthesis; riboflavin biosynthesis; 2-hydroxy-3-oxobutyl phosphate from D-ribulose 5-phosphate: step 1/1.</text>
</comment>
<dbReference type="GO" id="GO:0009231">
    <property type="term" value="P:riboflavin biosynthetic process"/>
    <property type="evidence" value="ECO:0007669"/>
    <property type="project" value="UniProtKB-UniRule"/>
</dbReference>
<dbReference type="EC" id="4.1.99.12" evidence="15"/>
<keyword evidence="10 14" id="KW-0862">Zinc</keyword>
<feature type="binding site" evidence="15">
    <location>
        <position position="30"/>
    </location>
    <ligand>
        <name>Mg(2+)</name>
        <dbReference type="ChEBI" id="CHEBI:18420"/>
        <label>2</label>
    </ligand>
</feature>
<dbReference type="Proteomes" id="UP000360750">
    <property type="component" value="Unassembled WGS sequence"/>
</dbReference>
<feature type="binding site" evidence="14">
    <location>
        <position position="268"/>
    </location>
    <ligand>
        <name>Zn(2+)</name>
        <dbReference type="ChEBI" id="CHEBI:29105"/>
        <note>catalytic</note>
    </ligand>
</feature>
<comment type="function">
    <text evidence="12 14">Catalyzes the conversion of GTP to 2,5-diamino-6-ribosylamino-4(3H)-pyrimidinone 5'-phosphate (DARP), formate and pyrophosphate.</text>
</comment>
<keyword evidence="9 14" id="KW-0378">Hydrolase</keyword>
<evidence type="ECO:0000313" key="18">
    <source>
        <dbReference type="Proteomes" id="UP000360750"/>
    </source>
</evidence>
<dbReference type="PANTHER" id="PTHR21327:SF18">
    <property type="entry name" value="3,4-DIHYDROXY-2-BUTANONE 4-PHOSPHATE SYNTHASE"/>
    <property type="match status" value="1"/>
</dbReference>
<feature type="binding site" evidence="14">
    <location>
        <position position="281"/>
    </location>
    <ligand>
        <name>Zn(2+)</name>
        <dbReference type="ChEBI" id="CHEBI:29105"/>
        <note>catalytic</note>
    </ligand>
</feature>
<dbReference type="EMBL" id="CAACYD010000005">
    <property type="protein sequence ID" value="VFA81413.1"/>
    <property type="molecule type" value="Genomic_DNA"/>
</dbReference>
<dbReference type="Gene3D" id="3.90.870.10">
    <property type="entry name" value="DHBP synthase"/>
    <property type="match status" value="1"/>
</dbReference>
<dbReference type="CDD" id="cd00641">
    <property type="entry name" value="GTP_cyclohydro2"/>
    <property type="match status" value="1"/>
</dbReference>
<evidence type="ECO:0000256" key="7">
    <source>
        <dbReference type="ARBA" id="ARBA00022723"/>
    </source>
</evidence>
<reference evidence="17 18" key="1">
    <citation type="submission" date="2019-02" db="EMBL/GenBank/DDBJ databases">
        <authorList>
            <consortium name="Pathogen Informatics"/>
        </authorList>
    </citation>
    <scope>NUCLEOTIDE SEQUENCE [LARGE SCALE GENOMIC DNA]</scope>
    <source>
        <strain evidence="17 18">3012STDY6756503</strain>
    </source>
</reference>